<dbReference type="SMART" id="SM00369">
    <property type="entry name" value="LRR_TYP"/>
    <property type="match status" value="6"/>
</dbReference>
<keyword evidence="3" id="KW-0812">Transmembrane</keyword>
<sequence length="644" mass="72144">MMTHYAGACLQPIRHRLFMLLLSHVLLVTANWADDNPETTPEICVIRATLFMTPPTPPRSSEDFGLPIDINCENRSLENLSEAARGIGLQRMAGKTHVLLDGSQTPPLGVASYGLEFLDNCPSLKSVQIERFVGDTTLELSCGLEQLQQLLEVSFHNNELSTLSGLTFRNVPHLQKLQLAGNSLRHAEPLLDCKELLDLSIKQEKELLLSDGSLFGNLPQLQRLQLHSLKLIRPKLFEALPANLSELRVEETPIVERQVFIQNVSQLVNASIVHCQLLSFTASAPALRVLNLSGNSLEHLELLGAPNLLSLDLSENTLETLNISWFVALTQLQHLYLRKNQLKTLSLSQLLTTAPHILQRLDLRDNLLQALQETQELSLESFPQLRVQIDGNAWSCQWLLNFTHAQPQMFRIFQYAKYISQINVNGLSCQPQQPEPPVDSIMSDPPPATVDHSDLSLNETRPNVSTFTVLFGSPVEHKRSQRSGALIIVFMLPVGIAALFLLLYLYLHCERLFHLSYYMSSMHCFGNKSEAPKRFVDHVDVVRYPASNDNGDVAKGLSSVEDQQPDGYETPLTGAGSICNCAHRQSSCSRKHHVTYETLPTELPYQVYAEIKEDPADPSEEIHLPTAPIYDHLSFEEKPSQLDI</sequence>
<feature type="chain" id="PRO_5026946762" evidence="4">
    <location>
        <begin position="34"/>
        <end position="644"/>
    </location>
</feature>
<evidence type="ECO:0000313" key="6">
    <source>
        <dbReference type="RefSeq" id="XP_030383863.1"/>
    </source>
</evidence>
<dbReference type="GO" id="GO:0005886">
    <property type="term" value="C:plasma membrane"/>
    <property type="evidence" value="ECO:0007669"/>
    <property type="project" value="TreeGrafter"/>
</dbReference>
<keyword evidence="2" id="KW-0677">Repeat</keyword>
<dbReference type="PANTHER" id="PTHR24366">
    <property type="entry name" value="IG(IMMUNOGLOBULIN) AND LRR(LEUCINE RICH REPEAT) DOMAINS"/>
    <property type="match status" value="1"/>
</dbReference>
<evidence type="ECO:0000256" key="3">
    <source>
        <dbReference type="SAM" id="Phobius"/>
    </source>
</evidence>
<reference evidence="6" key="1">
    <citation type="submission" date="2025-08" db="UniProtKB">
        <authorList>
            <consortium name="RefSeq"/>
        </authorList>
    </citation>
    <scope>IDENTIFICATION</scope>
    <source>
        <strain evidence="6">11010-0011.00</strain>
        <tissue evidence="6">Whole body</tissue>
    </source>
</reference>
<dbReference type="PANTHER" id="PTHR24366:SF158">
    <property type="entry name" value="PLATELET GLYCOPROTEIN IB ALPHA CHAIN-LIKE-RELATED"/>
    <property type="match status" value="1"/>
</dbReference>
<dbReference type="InterPro" id="IPR003591">
    <property type="entry name" value="Leu-rich_rpt_typical-subtyp"/>
</dbReference>
<keyword evidence="3" id="KW-1133">Transmembrane helix</keyword>
<feature type="transmembrane region" description="Helical" evidence="3">
    <location>
        <begin position="484"/>
        <end position="507"/>
    </location>
</feature>
<accession>A0A6J2U8J4</accession>
<keyword evidence="3" id="KW-0472">Membrane</keyword>
<dbReference type="Proteomes" id="UP000504634">
    <property type="component" value="Unplaced"/>
</dbReference>
<keyword evidence="4" id="KW-0732">Signal</keyword>
<evidence type="ECO:0000313" key="5">
    <source>
        <dbReference type="Proteomes" id="UP000504634"/>
    </source>
</evidence>
<evidence type="ECO:0000256" key="4">
    <source>
        <dbReference type="SAM" id="SignalP"/>
    </source>
</evidence>
<feature type="signal peptide" evidence="4">
    <location>
        <begin position="1"/>
        <end position="33"/>
    </location>
</feature>
<evidence type="ECO:0000256" key="2">
    <source>
        <dbReference type="ARBA" id="ARBA00022737"/>
    </source>
</evidence>
<proteinExistence type="predicted"/>
<dbReference type="Gene3D" id="3.80.10.10">
    <property type="entry name" value="Ribonuclease Inhibitor"/>
    <property type="match status" value="2"/>
</dbReference>
<dbReference type="Pfam" id="PF13855">
    <property type="entry name" value="LRR_8"/>
    <property type="match status" value="1"/>
</dbReference>
<dbReference type="InterPro" id="IPR032675">
    <property type="entry name" value="LRR_dom_sf"/>
</dbReference>
<dbReference type="OrthoDB" id="676979at2759"/>
<evidence type="ECO:0000256" key="1">
    <source>
        <dbReference type="ARBA" id="ARBA00022614"/>
    </source>
</evidence>
<dbReference type="AlphaFoldDB" id="A0A6J2U8J4"/>
<dbReference type="GO" id="GO:0007616">
    <property type="term" value="P:long-term memory"/>
    <property type="evidence" value="ECO:0007669"/>
    <property type="project" value="TreeGrafter"/>
</dbReference>
<name>A0A6J2U8J4_DROLE</name>
<dbReference type="SUPFAM" id="SSF52058">
    <property type="entry name" value="L domain-like"/>
    <property type="match status" value="1"/>
</dbReference>
<dbReference type="RefSeq" id="XP_030383863.1">
    <property type="nucleotide sequence ID" value="XM_030528003.1"/>
</dbReference>
<dbReference type="GeneID" id="115631289"/>
<keyword evidence="5" id="KW-1185">Reference proteome</keyword>
<organism evidence="5 6">
    <name type="scientific">Drosophila lebanonensis</name>
    <name type="common">Fruit fly</name>
    <name type="synonym">Scaptodrosophila lebanonensis</name>
    <dbReference type="NCBI Taxonomy" id="7225"/>
    <lineage>
        <taxon>Eukaryota</taxon>
        <taxon>Metazoa</taxon>
        <taxon>Ecdysozoa</taxon>
        <taxon>Arthropoda</taxon>
        <taxon>Hexapoda</taxon>
        <taxon>Insecta</taxon>
        <taxon>Pterygota</taxon>
        <taxon>Neoptera</taxon>
        <taxon>Endopterygota</taxon>
        <taxon>Diptera</taxon>
        <taxon>Brachycera</taxon>
        <taxon>Muscomorpha</taxon>
        <taxon>Ephydroidea</taxon>
        <taxon>Drosophilidae</taxon>
        <taxon>Scaptodrosophila</taxon>
    </lineage>
</organism>
<protein>
    <submittedName>
        <fullName evidence="6">Uncharacterized protein LOC115631289</fullName>
    </submittedName>
</protein>
<dbReference type="InterPro" id="IPR001611">
    <property type="entry name" value="Leu-rich_rpt"/>
</dbReference>
<gene>
    <name evidence="6" type="primary">LOC115631289</name>
</gene>
<keyword evidence="1" id="KW-0433">Leucine-rich repeat</keyword>
<dbReference type="PROSITE" id="PS51450">
    <property type="entry name" value="LRR"/>
    <property type="match status" value="2"/>
</dbReference>